<dbReference type="PANTHER" id="PTHR43065:SF10">
    <property type="entry name" value="PEROXIDE STRESS-ACTIVATED HISTIDINE KINASE MAK3"/>
    <property type="match status" value="1"/>
</dbReference>
<evidence type="ECO:0000259" key="12">
    <source>
        <dbReference type="PROSITE" id="PS50113"/>
    </source>
</evidence>
<gene>
    <name evidence="13" type="ORF">AMJ39_03105</name>
</gene>
<feature type="domain" description="Histidine kinase" evidence="10">
    <location>
        <begin position="931"/>
        <end position="1138"/>
    </location>
</feature>
<dbReference type="PRINTS" id="PR00344">
    <property type="entry name" value="BCTRLSENSOR"/>
</dbReference>
<evidence type="ECO:0000259" key="10">
    <source>
        <dbReference type="PROSITE" id="PS50109"/>
    </source>
</evidence>
<dbReference type="InterPro" id="IPR036890">
    <property type="entry name" value="HATPase_C_sf"/>
</dbReference>
<protein>
    <recommendedName>
        <fullName evidence="2">histidine kinase</fullName>
        <ecNumber evidence="2">2.7.13.3</ecNumber>
    </recommendedName>
</protein>
<proteinExistence type="predicted"/>
<dbReference type="SUPFAM" id="SSF55781">
    <property type="entry name" value="GAF domain-like"/>
    <property type="match status" value="4"/>
</dbReference>
<dbReference type="InterPro" id="IPR005467">
    <property type="entry name" value="His_kinase_dom"/>
</dbReference>
<dbReference type="Pfam" id="PF00512">
    <property type="entry name" value="HisKA"/>
    <property type="match status" value="1"/>
</dbReference>
<keyword evidence="6" id="KW-0418">Kinase</keyword>
<evidence type="ECO:0000259" key="11">
    <source>
        <dbReference type="PROSITE" id="PS50112"/>
    </source>
</evidence>
<dbReference type="InterPro" id="IPR035965">
    <property type="entry name" value="PAS-like_dom_sf"/>
</dbReference>
<dbReference type="InterPro" id="IPR029016">
    <property type="entry name" value="GAF-like_dom_sf"/>
</dbReference>
<dbReference type="Gene3D" id="3.30.450.40">
    <property type="match status" value="4"/>
</dbReference>
<dbReference type="EMBL" id="LIZS01000012">
    <property type="protein sequence ID" value="KPJ53792.1"/>
    <property type="molecule type" value="Genomic_DNA"/>
</dbReference>
<dbReference type="SMART" id="SM00388">
    <property type="entry name" value="HisKA"/>
    <property type="match status" value="1"/>
</dbReference>
<dbReference type="InterPro" id="IPR013655">
    <property type="entry name" value="PAS_fold_3"/>
</dbReference>
<dbReference type="CDD" id="cd00130">
    <property type="entry name" value="PAS"/>
    <property type="match status" value="1"/>
</dbReference>
<keyword evidence="9" id="KW-0175">Coiled coil</keyword>
<dbReference type="SUPFAM" id="SSF55785">
    <property type="entry name" value="PYP-like sensor domain (PAS domain)"/>
    <property type="match status" value="1"/>
</dbReference>
<dbReference type="InterPro" id="IPR036097">
    <property type="entry name" value="HisK_dim/P_sf"/>
</dbReference>
<dbReference type="InterPro" id="IPR003018">
    <property type="entry name" value="GAF"/>
</dbReference>
<dbReference type="InterPro" id="IPR004358">
    <property type="entry name" value="Sig_transdc_His_kin-like_C"/>
</dbReference>
<dbReference type="STRING" id="1703770.AMJ39_03105"/>
<dbReference type="EC" id="2.7.13.3" evidence="2"/>
<evidence type="ECO:0000256" key="4">
    <source>
        <dbReference type="ARBA" id="ARBA00022679"/>
    </source>
</evidence>
<dbReference type="Pfam" id="PF08447">
    <property type="entry name" value="PAS_3"/>
    <property type="match status" value="1"/>
</dbReference>
<evidence type="ECO:0000256" key="9">
    <source>
        <dbReference type="SAM" id="Coils"/>
    </source>
</evidence>
<dbReference type="InterPro" id="IPR003594">
    <property type="entry name" value="HATPase_dom"/>
</dbReference>
<evidence type="ECO:0000313" key="14">
    <source>
        <dbReference type="Proteomes" id="UP000052008"/>
    </source>
</evidence>
<dbReference type="Pfam" id="PF01590">
    <property type="entry name" value="GAF"/>
    <property type="match status" value="1"/>
</dbReference>
<dbReference type="InterPro" id="IPR000014">
    <property type="entry name" value="PAS"/>
</dbReference>
<organism evidence="13 14">
    <name type="scientific">candidate division TA06 bacterium DG_24</name>
    <dbReference type="NCBI Taxonomy" id="1703770"/>
    <lineage>
        <taxon>Bacteria</taxon>
        <taxon>Bacteria division TA06</taxon>
    </lineage>
</organism>
<dbReference type="GO" id="GO:0005524">
    <property type="term" value="F:ATP binding"/>
    <property type="evidence" value="ECO:0007669"/>
    <property type="project" value="UniProtKB-KW"/>
</dbReference>
<dbReference type="PROSITE" id="PS50113">
    <property type="entry name" value="PAC"/>
    <property type="match status" value="1"/>
</dbReference>
<dbReference type="InterPro" id="IPR000700">
    <property type="entry name" value="PAS-assoc_C"/>
</dbReference>
<evidence type="ECO:0000256" key="3">
    <source>
        <dbReference type="ARBA" id="ARBA00022553"/>
    </source>
</evidence>
<keyword evidence="8" id="KW-0902">Two-component regulatory system</keyword>
<dbReference type="Gene3D" id="3.30.450.20">
    <property type="entry name" value="PAS domain"/>
    <property type="match status" value="1"/>
</dbReference>
<sequence>MLTDRPHPADENHRKSPRIRTQSVCALTPMISAGFAGARPIPRVASMLRKTSSSATEKVITAPMTEQLSSLREVLDESYHMLEMSGRRGGLRAAIASATARDIEIRRILATVLERLVGYLQASAACIHLLDPHEDVLTLKAQSGLSGIARRQLSSLDIHDPPMDRVIARRTSYFATERWPAGEPPPQLIAHLPRGLTAMLPLASRNRVIGTLMIIYRAPRFFPPSRTRFLIALGCELGRAIEDAMLIDKLRDSEARHRLLLESAGDLIYGMDLNGHTFYVSPSSKAITGYEPDEFLSGSVTPLRMCVKEDRDALKAMFRSATREGTRGTMEFRARRKDGQEVWLSATWAPLRDSAGVHRGIQGTVRDVSANKRAEEELRRRNIELAAINAVASTLTESIDPDQMLNRTIDVVLEVIAAKAGRIAVLLEDTRTLRTAVSRNIPQRVLDQIAEFELGDEWSGMVAATGESLAIEDFPSSAYVRHAHPAIVEWGLRALLSVPIRSKGRVLGVMEVVHDVPHRFTGRDLDLLSAIANQLGLALDNARLYEHMRREARELGILHRSTSDLLPLAPLESKLRHIMRTLEEIFGYDGGWLGLVDEEGTKLVGAAGFGREVPDDTIGLELPLDPTFRNAAVLAVLERKPNVIPDPPHDPRCADQRGSVPLRGARCLANAPILSGDRIFGVLTVGRYALGAPITDRDIELLETFASHVAITIEGARLLEDARRRADQAASLCRIASSLTQTLDVQDVLDQIVADAANLFSVEIASLFLFDEAAGDLIGRAVVGLEASALDNFRIPISLSMTAREAARTLGPVLVHEPSEDGRIPERLLGRFAITSSLTVPIVLRDKLLGVLFLDHVSNIRRFSQSDIDLASRFAHQAAAAIGNARLFDQALRRAHQLAEQIEAHAQELEDTRSQLTTSQYLAWLGQLAAGLGHEIRSPLSVIKNAAYYLKTQLVDADTTIRRHLEMIQQEVAASERIIGHLLDFSRGRKLTHLPVNLRDLIESTIEQIEIPSHVTLTTHIDEDLPSIIGDSELLARVIANLTANALQAMPASGVLTIAALRGGDADRAEIRVSDTGEGIPTENLDKVFEPLFTTKSRGMGLGLPLCKMLVQAHGGAITVKSEVSRGTTFTVSLPVRTPSSPLYEPGEPTERADS</sequence>
<keyword evidence="3" id="KW-0597">Phosphoprotein</keyword>
<dbReference type="SMART" id="SM00091">
    <property type="entry name" value="PAS"/>
    <property type="match status" value="1"/>
</dbReference>
<dbReference type="SMART" id="SM00086">
    <property type="entry name" value="PAC"/>
    <property type="match status" value="1"/>
</dbReference>
<comment type="catalytic activity">
    <reaction evidence="1">
        <text>ATP + protein L-histidine = ADP + protein N-phospho-L-histidine.</text>
        <dbReference type="EC" id="2.7.13.3"/>
    </reaction>
</comment>
<keyword evidence="5" id="KW-0547">Nucleotide-binding</keyword>
<dbReference type="SMART" id="SM00065">
    <property type="entry name" value="GAF"/>
    <property type="match status" value="4"/>
</dbReference>
<dbReference type="CDD" id="cd00082">
    <property type="entry name" value="HisKA"/>
    <property type="match status" value="1"/>
</dbReference>
<dbReference type="Pfam" id="PF13185">
    <property type="entry name" value="GAF_2"/>
    <property type="match status" value="3"/>
</dbReference>
<keyword evidence="7" id="KW-0067">ATP-binding</keyword>
<dbReference type="Gene3D" id="1.10.287.130">
    <property type="match status" value="1"/>
</dbReference>
<reference evidence="13 14" key="1">
    <citation type="journal article" date="2015" name="Microbiome">
        <title>Genomic resolution of linkages in carbon, nitrogen, and sulfur cycling among widespread estuary sediment bacteria.</title>
        <authorList>
            <person name="Baker B.J."/>
            <person name="Lazar C.S."/>
            <person name="Teske A.P."/>
            <person name="Dick G.J."/>
        </authorList>
    </citation>
    <scope>NUCLEOTIDE SEQUENCE [LARGE SCALE GENOMIC DNA]</scope>
    <source>
        <strain evidence="13">DG_24</strain>
    </source>
</reference>
<dbReference type="InterPro" id="IPR003661">
    <property type="entry name" value="HisK_dim/P_dom"/>
</dbReference>
<evidence type="ECO:0000256" key="5">
    <source>
        <dbReference type="ARBA" id="ARBA00022741"/>
    </source>
</evidence>
<accession>A0A0S7WUA8</accession>
<dbReference type="PROSITE" id="PS50109">
    <property type="entry name" value="HIS_KIN"/>
    <property type="match status" value="1"/>
</dbReference>
<dbReference type="AlphaFoldDB" id="A0A0S7WUA8"/>
<keyword evidence="4" id="KW-0808">Transferase</keyword>
<dbReference type="Pfam" id="PF02518">
    <property type="entry name" value="HATPase_c"/>
    <property type="match status" value="1"/>
</dbReference>
<dbReference type="Gene3D" id="3.30.565.10">
    <property type="entry name" value="Histidine kinase-like ATPase, C-terminal domain"/>
    <property type="match status" value="1"/>
</dbReference>
<feature type="domain" description="PAS" evidence="11">
    <location>
        <begin position="253"/>
        <end position="325"/>
    </location>
</feature>
<dbReference type="SMART" id="SM00387">
    <property type="entry name" value="HATPase_c"/>
    <property type="match status" value="1"/>
</dbReference>
<evidence type="ECO:0000256" key="8">
    <source>
        <dbReference type="ARBA" id="ARBA00023012"/>
    </source>
</evidence>
<feature type="coiled-coil region" evidence="9">
    <location>
        <begin position="888"/>
        <end position="919"/>
    </location>
</feature>
<dbReference type="CDD" id="cd00075">
    <property type="entry name" value="HATPase"/>
    <property type="match status" value="1"/>
</dbReference>
<dbReference type="GO" id="GO:0000155">
    <property type="term" value="F:phosphorelay sensor kinase activity"/>
    <property type="evidence" value="ECO:0007669"/>
    <property type="project" value="InterPro"/>
</dbReference>
<name>A0A0S7WUA8_UNCT6</name>
<dbReference type="Proteomes" id="UP000052008">
    <property type="component" value="Unassembled WGS sequence"/>
</dbReference>
<comment type="caution">
    <text evidence="13">The sequence shown here is derived from an EMBL/GenBank/DDBJ whole genome shotgun (WGS) entry which is preliminary data.</text>
</comment>
<dbReference type="SUPFAM" id="SSF55874">
    <property type="entry name" value="ATPase domain of HSP90 chaperone/DNA topoisomerase II/histidine kinase"/>
    <property type="match status" value="1"/>
</dbReference>
<dbReference type="InterPro" id="IPR001610">
    <property type="entry name" value="PAC"/>
</dbReference>
<dbReference type="PROSITE" id="PS50112">
    <property type="entry name" value="PAS"/>
    <property type="match status" value="1"/>
</dbReference>
<evidence type="ECO:0000256" key="6">
    <source>
        <dbReference type="ARBA" id="ARBA00022777"/>
    </source>
</evidence>
<feature type="domain" description="PAC" evidence="12">
    <location>
        <begin position="328"/>
        <end position="380"/>
    </location>
</feature>
<evidence type="ECO:0000256" key="1">
    <source>
        <dbReference type="ARBA" id="ARBA00000085"/>
    </source>
</evidence>
<dbReference type="PANTHER" id="PTHR43065">
    <property type="entry name" value="SENSOR HISTIDINE KINASE"/>
    <property type="match status" value="1"/>
</dbReference>
<dbReference type="NCBIfam" id="TIGR00229">
    <property type="entry name" value="sensory_box"/>
    <property type="match status" value="1"/>
</dbReference>
<evidence type="ECO:0000256" key="7">
    <source>
        <dbReference type="ARBA" id="ARBA00022840"/>
    </source>
</evidence>
<dbReference type="SUPFAM" id="SSF47384">
    <property type="entry name" value="Homodimeric domain of signal transducing histidine kinase"/>
    <property type="match status" value="1"/>
</dbReference>
<evidence type="ECO:0000313" key="13">
    <source>
        <dbReference type="EMBL" id="KPJ53792.1"/>
    </source>
</evidence>
<evidence type="ECO:0000256" key="2">
    <source>
        <dbReference type="ARBA" id="ARBA00012438"/>
    </source>
</evidence>